<dbReference type="AlphaFoldDB" id="A0A0C3FHS5"/>
<dbReference type="EMBL" id="KN832989">
    <property type="protein sequence ID" value="KIM83965.1"/>
    <property type="molecule type" value="Genomic_DNA"/>
</dbReference>
<feature type="region of interest" description="Disordered" evidence="5">
    <location>
        <begin position="1"/>
        <end position="37"/>
    </location>
</feature>
<keyword evidence="4" id="KW-0862">Zinc</keyword>
<organism evidence="7 8">
    <name type="scientific">Piloderma croceum (strain F 1598)</name>
    <dbReference type="NCBI Taxonomy" id="765440"/>
    <lineage>
        <taxon>Eukaryota</taxon>
        <taxon>Fungi</taxon>
        <taxon>Dikarya</taxon>
        <taxon>Basidiomycota</taxon>
        <taxon>Agaricomycotina</taxon>
        <taxon>Agaricomycetes</taxon>
        <taxon>Agaricomycetidae</taxon>
        <taxon>Atheliales</taxon>
        <taxon>Atheliaceae</taxon>
        <taxon>Piloderma</taxon>
    </lineage>
</organism>
<dbReference type="PANTHER" id="PTHR13165">
    <property type="entry name" value="ARSENITE-RESISTANCE PROTEIN 2"/>
    <property type="match status" value="1"/>
</dbReference>
<gene>
    <name evidence="7" type="ORF">PILCRDRAFT_420595</name>
</gene>
<feature type="compositionally biased region" description="Basic and acidic residues" evidence="5">
    <location>
        <begin position="84"/>
        <end position="103"/>
    </location>
</feature>
<feature type="region of interest" description="Disordered" evidence="5">
    <location>
        <begin position="473"/>
        <end position="513"/>
    </location>
</feature>
<dbReference type="GO" id="GO:0016070">
    <property type="term" value="P:RNA metabolic process"/>
    <property type="evidence" value="ECO:0007669"/>
    <property type="project" value="UniProtKB-ARBA"/>
</dbReference>
<evidence type="ECO:0000259" key="6">
    <source>
        <dbReference type="PROSITE" id="PS50157"/>
    </source>
</evidence>
<name>A0A0C3FHS5_PILCF</name>
<accession>A0A0C3FHS5</accession>
<feature type="region of interest" description="Disordered" evidence="5">
    <location>
        <begin position="304"/>
        <end position="334"/>
    </location>
</feature>
<dbReference type="PANTHER" id="PTHR13165:SF0">
    <property type="entry name" value="SERRATE RNA EFFECTOR MOLECULE HOMOLOG"/>
    <property type="match status" value="1"/>
</dbReference>
<dbReference type="STRING" id="765440.A0A0C3FHS5"/>
<dbReference type="InterPro" id="IPR039727">
    <property type="entry name" value="SE/Ars2"/>
</dbReference>
<dbReference type="Pfam" id="PF12066">
    <property type="entry name" value="SERRATE_Ars2_N"/>
    <property type="match status" value="1"/>
</dbReference>
<evidence type="ECO:0000313" key="7">
    <source>
        <dbReference type="EMBL" id="KIM83965.1"/>
    </source>
</evidence>
<feature type="compositionally biased region" description="Basic and acidic residues" evidence="5">
    <location>
        <begin position="159"/>
        <end position="172"/>
    </location>
</feature>
<feature type="compositionally biased region" description="Basic and acidic residues" evidence="5">
    <location>
        <begin position="598"/>
        <end position="612"/>
    </location>
</feature>
<keyword evidence="8" id="KW-1185">Reference proteome</keyword>
<feature type="region of interest" description="Disordered" evidence="5">
    <location>
        <begin position="878"/>
        <end position="927"/>
    </location>
</feature>
<feature type="region of interest" description="Disordered" evidence="5">
    <location>
        <begin position="598"/>
        <end position="640"/>
    </location>
</feature>
<reference evidence="8" key="2">
    <citation type="submission" date="2015-01" db="EMBL/GenBank/DDBJ databases">
        <title>Evolutionary Origins and Diversification of the Mycorrhizal Mutualists.</title>
        <authorList>
            <consortium name="DOE Joint Genome Institute"/>
            <consortium name="Mycorrhizal Genomics Consortium"/>
            <person name="Kohler A."/>
            <person name="Kuo A."/>
            <person name="Nagy L.G."/>
            <person name="Floudas D."/>
            <person name="Copeland A."/>
            <person name="Barry K.W."/>
            <person name="Cichocki N."/>
            <person name="Veneault-Fourrey C."/>
            <person name="LaButti K."/>
            <person name="Lindquist E.A."/>
            <person name="Lipzen A."/>
            <person name="Lundell T."/>
            <person name="Morin E."/>
            <person name="Murat C."/>
            <person name="Riley R."/>
            <person name="Ohm R."/>
            <person name="Sun H."/>
            <person name="Tunlid A."/>
            <person name="Henrissat B."/>
            <person name="Grigoriev I.V."/>
            <person name="Hibbett D.S."/>
            <person name="Martin F."/>
        </authorList>
    </citation>
    <scope>NUCLEOTIDE SEQUENCE [LARGE SCALE GENOMIC DNA]</scope>
    <source>
        <strain evidence="8">F 1598</strain>
    </source>
</reference>
<dbReference type="PROSITE" id="PS00028">
    <property type="entry name" value="ZINC_FINGER_C2H2_1"/>
    <property type="match status" value="1"/>
</dbReference>
<evidence type="ECO:0000256" key="5">
    <source>
        <dbReference type="SAM" id="MobiDB-lite"/>
    </source>
</evidence>
<feature type="compositionally biased region" description="Gly residues" evidence="5">
    <location>
        <begin position="886"/>
        <end position="901"/>
    </location>
</feature>
<dbReference type="GO" id="GO:0008270">
    <property type="term" value="F:zinc ion binding"/>
    <property type="evidence" value="ECO:0007669"/>
    <property type="project" value="UniProtKB-KW"/>
</dbReference>
<dbReference type="FunCoup" id="A0A0C3FHS5">
    <property type="interactions" value="18"/>
</dbReference>
<dbReference type="Pfam" id="PF04959">
    <property type="entry name" value="ARS2"/>
    <property type="match status" value="1"/>
</dbReference>
<comment type="similarity">
    <text evidence="2">Belongs to the ARS2 family.</text>
</comment>
<dbReference type="InParanoid" id="A0A0C3FHS5"/>
<keyword evidence="4" id="KW-0863">Zinc-finger</keyword>
<dbReference type="InterPro" id="IPR007042">
    <property type="entry name" value="SERRATE/Ars2_C"/>
</dbReference>
<evidence type="ECO:0000256" key="1">
    <source>
        <dbReference type="ARBA" id="ARBA00004123"/>
    </source>
</evidence>
<feature type="region of interest" description="Disordered" evidence="5">
    <location>
        <begin position="57"/>
        <end position="132"/>
    </location>
</feature>
<dbReference type="InterPro" id="IPR013087">
    <property type="entry name" value="Znf_C2H2_type"/>
</dbReference>
<dbReference type="GO" id="GO:0016604">
    <property type="term" value="C:nuclear body"/>
    <property type="evidence" value="ECO:0007669"/>
    <property type="project" value="TreeGrafter"/>
</dbReference>
<dbReference type="HOGENOM" id="CLU_009652_0_0_1"/>
<comment type="subcellular location">
    <subcellularLocation>
        <location evidence="1">Nucleus</location>
    </subcellularLocation>
</comment>
<dbReference type="PROSITE" id="PS50157">
    <property type="entry name" value="ZINC_FINGER_C2H2_2"/>
    <property type="match status" value="1"/>
</dbReference>
<feature type="compositionally biased region" description="Basic and acidic residues" evidence="5">
    <location>
        <begin position="620"/>
        <end position="640"/>
    </location>
</feature>
<sequence>MSSWSASAYPPPPRRSRSRSPPRGTYPPRDDPAYPPADYRAEWDAYHRGRWDDYQRYEYSRRGRSRSPPADETGRKRRRSGSPYERERYDPRPRYGDDFDAHSRSYGYRSPGRGQYPPPYPNRRAPPDPHSFDYQASLKQYADWFRYYFPQQATEEDNLDKAAEHDAGDGSKPRNGIKSKWEKYKKEFAATQLQTMFDHHRKSPWFVEKYDPSPEYVNLRTRTRRVGWNARESMFLLDIEAGKFDPDFNEPAPEAEPPSPIKENPINGESMIITEPNGNGSTALVEEPKVGGGDDEMQFNMDAEEEGGDNVGDNDTSRVETNGKTSGKNERVTRGEEISVPPEGNQVMIRTIPPDIGRVKLEDACGKLPGYMYLALGDPLQKRNFYRAGWLRFTDDADMALIMAELSEKKGFKLHVVHNLRPFVNRIRYTPEVASKPDRLEKDLANAKILAALLEDEAAALRKTKLSVKDRAIEGVEGENGQSEQKEDASMADGQNSGEGDDDDEPKERGSEAVERRIEKIMAEMRDQGLVDINDEKALQAKKTEVSLDLYLAYLRAAFHTCYYCAVVTDHLEELQRKCLKHVRKPLSKTMLEEVKAAEAEKAEKEKEKEGKEDEEDVEKDEKKEKESPVKEKASDNRDWKRNGSSACLVLLHLPNLHLLDERWLEWLDSKIALLIDRDGVDPRNYGGKHYDEELTKAVEPFIKQEDEGKFRCKTCQKLFKATSFVEKHIANKHPELVKHLDELPFYNNFALDPHRIQPFAHPPPAVGNSQGPPPQAYGIKGPVSGYGGGDEYNRSGAYYGSSFSQAYPPSYTNGGHWDHYGYQYGSAYPPPPPPGRRDDGMTARRLSDRISGFASGFDQPLDTSMSAAAGLPAKPMASMASLEPGPGGRRSGRSGSGAGSGPPPPPPPDAKEDPRAAAGKKVSYHDMDLVAEGDIELTY</sequence>
<evidence type="ECO:0000256" key="4">
    <source>
        <dbReference type="PROSITE-ProRule" id="PRU00042"/>
    </source>
</evidence>
<feature type="region of interest" description="Disordered" evidence="5">
    <location>
        <begin position="156"/>
        <end position="178"/>
    </location>
</feature>
<dbReference type="InterPro" id="IPR021933">
    <property type="entry name" value="SERRATE/Ars2_N"/>
</dbReference>
<evidence type="ECO:0000313" key="8">
    <source>
        <dbReference type="Proteomes" id="UP000054166"/>
    </source>
</evidence>
<feature type="domain" description="C2H2-type" evidence="6">
    <location>
        <begin position="711"/>
        <end position="745"/>
    </location>
</feature>
<evidence type="ECO:0000256" key="2">
    <source>
        <dbReference type="ARBA" id="ARBA00005407"/>
    </source>
</evidence>
<keyword evidence="4" id="KW-0479">Metal-binding</keyword>
<evidence type="ECO:0000256" key="3">
    <source>
        <dbReference type="ARBA" id="ARBA00023242"/>
    </source>
</evidence>
<keyword evidence="3" id="KW-0539">Nucleus</keyword>
<proteinExistence type="inferred from homology"/>
<protein>
    <recommendedName>
        <fullName evidence="6">C2H2-type domain-containing protein</fullName>
    </recommendedName>
</protein>
<reference evidence="7 8" key="1">
    <citation type="submission" date="2014-04" db="EMBL/GenBank/DDBJ databases">
        <authorList>
            <consortium name="DOE Joint Genome Institute"/>
            <person name="Kuo A."/>
            <person name="Tarkka M."/>
            <person name="Buscot F."/>
            <person name="Kohler A."/>
            <person name="Nagy L.G."/>
            <person name="Floudas D."/>
            <person name="Copeland A."/>
            <person name="Barry K.W."/>
            <person name="Cichocki N."/>
            <person name="Veneault-Fourrey C."/>
            <person name="LaButti K."/>
            <person name="Lindquist E.A."/>
            <person name="Lipzen A."/>
            <person name="Lundell T."/>
            <person name="Morin E."/>
            <person name="Murat C."/>
            <person name="Sun H."/>
            <person name="Tunlid A."/>
            <person name="Henrissat B."/>
            <person name="Grigoriev I.V."/>
            <person name="Hibbett D.S."/>
            <person name="Martin F."/>
            <person name="Nordberg H.P."/>
            <person name="Cantor M.N."/>
            <person name="Hua S.X."/>
        </authorList>
    </citation>
    <scope>NUCLEOTIDE SEQUENCE [LARGE SCALE GENOMIC DNA]</scope>
    <source>
        <strain evidence="7 8">F 1598</strain>
    </source>
</reference>
<dbReference type="OrthoDB" id="342064at2759"/>
<dbReference type="GO" id="GO:0031047">
    <property type="term" value="P:regulatory ncRNA-mediated gene silencing"/>
    <property type="evidence" value="ECO:0007669"/>
    <property type="project" value="UniProtKB-ARBA"/>
</dbReference>
<dbReference type="Proteomes" id="UP000054166">
    <property type="component" value="Unassembled WGS sequence"/>
</dbReference>